<feature type="transmembrane region" description="Helical" evidence="1">
    <location>
        <begin position="168"/>
        <end position="190"/>
    </location>
</feature>
<feature type="transmembrane region" description="Helical" evidence="1">
    <location>
        <begin position="196"/>
        <end position="214"/>
    </location>
</feature>
<dbReference type="Proteomes" id="UP000051010">
    <property type="component" value="Unassembled WGS sequence"/>
</dbReference>
<feature type="transmembrane region" description="Helical" evidence="1">
    <location>
        <begin position="56"/>
        <end position="75"/>
    </location>
</feature>
<dbReference type="PATRIC" id="fig|1423786.4.peg.1401"/>
<keyword evidence="1" id="KW-0812">Transmembrane</keyword>
<dbReference type="RefSeq" id="WP_054734752.1">
    <property type="nucleotide sequence ID" value="NZ_AZFZ01000029.1"/>
</dbReference>
<gene>
    <name evidence="2" type="ORF">FD47_GL001303</name>
</gene>
<feature type="transmembrane region" description="Helical" evidence="1">
    <location>
        <begin position="112"/>
        <end position="129"/>
    </location>
</feature>
<dbReference type="EMBL" id="AZFZ01000029">
    <property type="protein sequence ID" value="KRM43728.1"/>
    <property type="molecule type" value="Genomic_DNA"/>
</dbReference>
<dbReference type="PANTHER" id="PTHR37314:SF4">
    <property type="entry name" value="UPF0700 TRANSMEMBRANE PROTEIN YOAK"/>
    <property type="match status" value="1"/>
</dbReference>
<evidence type="ECO:0000313" key="2">
    <source>
        <dbReference type="EMBL" id="KRM43728.1"/>
    </source>
</evidence>
<dbReference type="AlphaFoldDB" id="A0A0R1YMM3"/>
<name>A0A0R1YMM3_9LACO</name>
<reference evidence="2 3" key="1">
    <citation type="journal article" date="2015" name="Genome Announc.">
        <title>Expanding the biotechnology potential of lactobacilli through comparative genomics of 213 strains and associated genera.</title>
        <authorList>
            <person name="Sun Z."/>
            <person name="Harris H.M."/>
            <person name="McCann A."/>
            <person name="Guo C."/>
            <person name="Argimon S."/>
            <person name="Zhang W."/>
            <person name="Yang X."/>
            <person name="Jeffery I.B."/>
            <person name="Cooney J.C."/>
            <person name="Kagawa T.F."/>
            <person name="Liu W."/>
            <person name="Song Y."/>
            <person name="Salvetti E."/>
            <person name="Wrobel A."/>
            <person name="Rasinkangas P."/>
            <person name="Parkhill J."/>
            <person name="Rea M.C."/>
            <person name="O'Sullivan O."/>
            <person name="Ritari J."/>
            <person name="Douillard F.P."/>
            <person name="Paul Ross R."/>
            <person name="Yang R."/>
            <person name="Briner A.E."/>
            <person name="Felis G.E."/>
            <person name="de Vos W.M."/>
            <person name="Barrangou R."/>
            <person name="Klaenhammer T.R."/>
            <person name="Caufield P.W."/>
            <person name="Cui Y."/>
            <person name="Zhang H."/>
            <person name="O'Toole P.W."/>
        </authorList>
    </citation>
    <scope>NUCLEOTIDE SEQUENCE [LARGE SCALE GENOMIC DNA]</scope>
    <source>
        <strain evidence="2 3">DSM 18390</strain>
    </source>
</reference>
<evidence type="ECO:0000313" key="3">
    <source>
        <dbReference type="Proteomes" id="UP000051010"/>
    </source>
</evidence>
<feature type="transmembrane region" description="Helical" evidence="1">
    <location>
        <begin position="87"/>
        <end position="106"/>
    </location>
</feature>
<organism evidence="2 3">
    <name type="scientific">Lentilactobacillus parafarraginis DSM 18390 = JCM 14109</name>
    <dbReference type="NCBI Taxonomy" id="1423786"/>
    <lineage>
        <taxon>Bacteria</taxon>
        <taxon>Bacillati</taxon>
        <taxon>Bacillota</taxon>
        <taxon>Bacilli</taxon>
        <taxon>Lactobacillales</taxon>
        <taxon>Lactobacillaceae</taxon>
        <taxon>Lentilactobacillus</taxon>
    </lineage>
</organism>
<sequence length="221" mass="24260">MTFSTKNSLTTLFQTFIMGAIDAYTFQNFAGSFVSAQTGNLVVFAYELVSKGWQTAYVRLPVLIGFLIGAFISQAAKHLPFSDRNRFIILLAFSTLLLAIVDGTILLGAGELTILFILGFFSGYELTVFNKIGGTSVNNGIMTGNLKNFSNNVYEAIFSRNHQALLQAGFFLSGIMMFVLGIIFSAYWLHAVGPNVLLVAMVINIFLIVMMVGFKNKPQTD</sequence>
<evidence type="ECO:0000256" key="1">
    <source>
        <dbReference type="SAM" id="Phobius"/>
    </source>
</evidence>
<dbReference type="Pfam" id="PF06912">
    <property type="entry name" value="DUF1275"/>
    <property type="match status" value="1"/>
</dbReference>
<accession>A0A0R1YMM3</accession>
<dbReference type="PANTHER" id="PTHR37314">
    <property type="entry name" value="SLR0142 PROTEIN"/>
    <property type="match status" value="1"/>
</dbReference>
<proteinExistence type="predicted"/>
<dbReference type="InterPro" id="IPR010699">
    <property type="entry name" value="DUF1275"/>
</dbReference>
<keyword evidence="1" id="KW-1133">Transmembrane helix</keyword>
<keyword evidence="1" id="KW-0472">Membrane</keyword>
<comment type="caution">
    <text evidence="2">The sequence shown here is derived from an EMBL/GenBank/DDBJ whole genome shotgun (WGS) entry which is preliminary data.</text>
</comment>
<protein>
    <submittedName>
        <fullName evidence="2">ABC superfamily ATP binding cassette transporter, ABC protein</fullName>
    </submittedName>
</protein>